<evidence type="ECO:0000313" key="3">
    <source>
        <dbReference type="EMBL" id="GMA87955.1"/>
    </source>
</evidence>
<dbReference type="Proteomes" id="UP001157017">
    <property type="component" value="Unassembled WGS sequence"/>
</dbReference>
<evidence type="ECO:0000256" key="1">
    <source>
        <dbReference type="SAM" id="MobiDB-lite"/>
    </source>
</evidence>
<proteinExistence type="predicted"/>
<comment type="caution">
    <text evidence="3">The sequence shown here is derived from an EMBL/GenBank/DDBJ whole genome shotgun (WGS) entry which is preliminary data.</text>
</comment>
<organism evidence="3 4">
    <name type="scientific">Angustibacter aerolatus</name>
    <dbReference type="NCBI Taxonomy" id="1162965"/>
    <lineage>
        <taxon>Bacteria</taxon>
        <taxon>Bacillati</taxon>
        <taxon>Actinomycetota</taxon>
        <taxon>Actinomycetes</taxon>
        <taxon>Kineosporiales</taxon>
        <taxon>Kineosporiaceae</taxon>
    </lineage>
</organism>
<accession>A0ABQ6JMG2</accession>
<keyword evidence="4" id="KW-1185">Reference proteome</keyword>
<feature type="signal peptide" evidence="2">
    <location>
        <begin position="1"/>
        <end position="21"/>
    </location>
</feature>
<feature type="compositionally biased region" description="Basic and acidic residues" evidence="1">
    <location>
        <begin position="91"/>
        <end position="109"/>
    </location>
</feature>
<name>A0ABQ6JMG2_9ACTN</name>
<gene>
    <name evidence="3" type="ORF">GCM10025868_32050</name>
</gene>
<feature type="chain" id="PRO_5046969330" evidence="2">
    <location>
        <begin position="22"/>
        <end position="117"/>
    </location>
</feature>
<reference evidence="4" key="1">
    <citation type="journal article" date="2019" name="Int. J. Syst. Evol. Microbiol.">
        <title>The Global Catalogue of Microorganisms (GCM) 10K type strain sequencing project: providing services to taxonomists for standard genome sequencing and annotation.</title>
        <authorList>
            <consortium name="The Broad Institute Genomics Platform"/>
            <consortium name="The Broad Institute Genome Sequencing Center for Infectious Disease"/>
            <person name="Wu L."/>
            <person name="Ma J."/>
        </authorList>
    </citation>
    <scope>NUCLEOTIDE SEQUENCE [LARGE SCALE GENOMIC DNA]</scope>
    <source>
        <strain evidence="4">NBRC 108730</strain>
    </source>
</reference>
<dbReference type="EMBL" id="BSUZ01000001">
    <property type="protein sequence ID" value="GMA87955.1"/>
    <property type="molecule type" value="Genomic_DNA"/>
</dbReference>
<protein>
    <submittedName>
        <fullName evidence="3">Uncharacterized protein</fullName>
    </submittedName>
</protein>
<evidence type="ECO:0000256" key="2">
    <source>
        <dbReference type="SAM" id="SignalP"/>
    </source>
</evidence>
<sequence length="117" mass="12134">MRSAQARSTACCAITPLGTNAAAGLPSSPATSVSSAARLAARPVPVPAVRDLGVDGVRERPQAVGQPHRRRAHHEAGGGCAGAVDALRVDGHDDALAERPTASRHDRLRPSRSTECW</sequence>
<keyword evidence="2" id="KW-0732">Signal</keyword>
<feature type="region of interest" description="Disordered" evidence="1">
    <location>
        <begin position="91"/>
        <end position="117"/>
    </location>
</feature>
<evidence type="ECO:0000313" key="4">
    <source>
        <dbReference type="Proteomes" id="UP001157017"/>
    </source>
</evidence>